<dbReference type="EMBL" id="JAUTXU010000014">
    <property type="protein sequence ID" value="KAK3722159.1"/>
    <property type="molecule type" value="Genomic_DNA"/>
</dbReference>
<evidence type="ECO:0000313" key="1">
    <source>
        <dbReference type="EMBL" id="KAK3722159.1"/>
    </source>
</evidence>
<dbReference type="Proteomes" id="UP001281147">
    <property type="component" value="Unassembled WGS sequence"/>
</dbReference>
<comment type="caution">
    <text evidence="1">The sequence shown here is derived from an EMBL/GenBank/DDBJ whole genome shotgun (WGS) entry which is preliminary data.</text>
</comment>
<gene>
    <name evidence="1" type="ORF">LTR37_002592</name>
</gene>
<name>A0ACC3NTY0_9PEZI</name>
<protein>
    <submittedName>
        <fullName evidence="1">Uncharacterized protein</fullName>
    </submittedName>
</protein>
<evidence type="ECO:0000313" key="2">
    <source>
        <dbReference type="Proteomes" id="UP001281147"/>
    </source>
</evidence>
<reference evidence="1" key="1">
    <citation type="submission" date="2023-07" db="EMBL/GenBank/DDBJ databases">
        <title>Black Yeasts Isolated from many extreme environments.</title>
        <authorList>
            <person name="Coleine C."/>
            <person name="Stajich J.E."/>
            <person name="Selbmann L."/>
        </authorList>
    </citation>
    <scope>NUCLEOTIDE SEQUENCE</scope>
    <source>
        <strain evidence="1">CCFEE 5714</strain>
    </source>
</reference>
<accession>A0ACC3NTY0</accession>
<sequence length="117" mass="13624">MPEDGDAEVREEHLTCSHPFMKDHDPTNDNWGRDKFETRGVVIRKWDQATRVTVPVTARNKEGWTRQLSRKPPQEAVPGVDYPVVQSLCDTCGQECDETWYRQEMNAKQEAEDEYLL</sequence>
<keyword evidence="2" id="KW-1185">Reference proteome</keyword>
<proteinExistence type="predicted"/>
<organism evidence="1 2">
    <name type="scientific">Vermiconidia calcicola</name>
    <dbReference type="NCBI Taxonomy" id="1690605"/>
    <lineage>
        <taxon>Eukaryota</taxon>
        <taxon>Fungi</taxon>
        <taxon>Dikarya</taxon>
        <taxon>Ascomycota</taxon>
        <taxon>Pezizomycotina</taxon>
        <taxon>Dothideomycetes</taxon>
        <taxon>Dothideomycetidae</taxon>
        <taxon>Mycosphaerellales</taxon>
        <taxon>Extremaceae</taxon>
        <taxon>Vermiconidia</taxon>
    </lineage>
</organism>